<evidence type="ECO:0000256" key="4">
    <source>
        <dbReference type="SAM" id="MobiDB-lite"/>
    </source>
</evidence>
<evidence type="ECO:0000313" key="6">
    <source>
        <dbReference type="EMBL" id="QEX19476.1"/>
    </source>
</evidence>
<name>A0A5J6MXH7_9PROT</name>
<dbReference type="SUPFAM" id="SSF47413">
    <property type="entry name" value="lambda repressor-like DNA-binding domains"/>
    <property type="match status" value="1"/>
</dbReference>
<dbReference type="AlphaFoldDB" id="A0A5J6MXH7"/>
<evidence type="ECO:0000313" key="7">
    <source>
        <dbReference type="Proteomes" id="UP000326202"/>
    </source>
</evidence>
<dbReference type="KEGG" id="htq:FRZ44_47900"/>
<dbReference type="PANTHER" id="PTHR30146:SF138">
    <property type="entry name" value="TRANSCRIPTIONAL REGULATORY PROTEIN"/>
    <property type="match status" value="1"/>
</dbReference>
<evidence type="ECO:0000256" key="2">
    <source>
        <dbReference type="ARBA" id="ARBA00023125"/>
    </source>
</evidence>
<dbReference type="Gene3D" id="1.10.260.40">
    <property type="entry name" value="lambda repressor-like DNA-binding domains"/>
    <property type="match status" value="1"/>
</dbReference>
<reference evidence="6 7" key="1">
    <citation type="submission" date="2019-08" db="EMBL/GenBank/DDBJ databases">
        <title>Hyperibacter terrae gen. nov., sp. nov. and Hyperibacter viscosus sp. nov., two new members in the family Rhodospirillaceae isolated from the rhizosphere of Hypericum perforatum.</title>
        <authorList>
            <person name="Noviana Z."/>
        </authorList>
    </citation>
    <scope>NUCLEOTIDE SEQUENCE [LARGE SCALE GENOMIC DNA]</scope>
    <source>
        <strain evidence="6 7">R5913</strain>
    </source>
</reference>
<dbReference type="OrthoDB" id="60111at2"/>
<gene>
    <name evidence="6" type="ORF">FRZ44_47900</name>
</gene>
<dbReference type="Pfam" id="PF00356">
    <property type="entry name" value="LacI"/>
    <property type="match status" value="1"/>
</dbReference>
<dbReference type="Pfam" id="PF13377">
    <property type="entry name" value="Peripla_BP_3"/>
    <property type="match status" value="1"/>
</dbReference>
<dbReference type="CDD" id="cd06273">
    <property type="entry name" value="PBP1_LacI-like"/>
    <property type="match status" value="1"/>
</dbReference>
<feature type="compositionally biased region" description="Basic residues" evidence="4">
    <location>
        <begin position="361"/>
        <end position="378"/>
    </location>
</feature>
<keyword evidence="2" id="KW-0238">DNA-binding</keyword>
<dbReference type="InterPro" id="IPR028082">
    <property type="entry name" value="Peripla_BP_I"/>
</dbReference>
<protein>
    <submittedName>
        <fullName evidence="6">Transcriptional regulator</fullName>
    </submittedName>
</protein>
<dbReference type="GO" id="GO:0003700">
    <property type="term" value="F:DNA-binding transcription factor activity"/>
    <property type="evidence" value="ECO:0007669"/>
    <property type="project" value="TreeGrafter"/>
</dbReference>
<evidence type="ECO:0000256" key="1">
    <source>
        <dbReference type="ARBA" id="ARBA00023015"/>
    </source>
</evidence>
<keyword evidence="3" id="KW-0804">Transcription</keyword>
<keyword evidence="7" id="KW-1185">Reference proteome</keyword>
<dbReference type="Proteomes" id="UP000326202">
    <property type="component" value="Chromosome"/>
</dbReference>
<feature type="region of interest" description="Disordered" evidence="4">
    <location>
        <begin position="343"/>
        <end position="378"/>
    </location>
</feature>
<dbReference type="Gene3D" id="3.40.50.2300">
    <property type="match status" value="2"/>
</dbReference>
<dbReference type="InterPro" id="IPR010982">
    <property type="entry name" value="Lambda_DNA-bd_dom_sf"/>
</dbReference>
<accession>A0A5J6MXH7</accession>
<proteinExistence type="predicted"/>
<dbReference type="CDD" id="cd01392">
    <property type="entry name" value="HTH_LacI"/>
    <property type="match status" value="1"/>
</dbReference>
<dbReference type="SUPFAM" id="SSF53822">
    <property type="entry name" value="Periplasmic binding protein-like I"/>
    <property type="match status" value="1"/>
</dbReference>
<feature type="domain" description="HTH lacI-type" evidence="5">
    <location>
        <begin position="16"/>
        <end position="70"/>
    </location>
</feature>
<evidence type="ECO:0000259" key="5">
    <source>
        <dbReference type="PROSITE" id="PS50932"/>
    </source>
</evidence>
<dbReference type="PROSITE" id="PS50932">
    <property type="entry name" value="HTH_LACI_2"/>
    <property type="match status" value="1"/>
</dbReference>
<organism evidence="6 7">
    <name type="scientific">Hypericibacter terrae</name>
    <dbReference type="NCBI Taxonomy" id="2602015"/>
    <lineage>
        <taxon>Bacteria</taxon>
        <taxon>Pseudomonadati</taxon>
        <taxon>Pseudomonadota</taxon>
        <taxon>Alphaproteobacteria</taxon>
        <taxon>Rhodospirillales</taxon>
        <taxon>Dongiaceae</taxon>
        <taxon>Hypericibacter</taxon>
    </lineage>
</organism>
<dbReference type="InterPro" id="IPR046335">
    <property type="entry name" value="LacI/GalR-like_sensor"/>
</dbReference>
<dbReference type="GO" id="GO:0000976">
    <property type="term" value="F:transcription cis-regulatory region binding"/>
    <property type="evidence" value="ECO:0007669"/>
    <property type="project" value="TreeGrafter"/>
</dbReference>
<dbReference type="InterPro" id="IPR000843">
    <property type="entry name" value="HTH_LacI"/>
</dbReference>
<keyword evidence="1" id="KW-0805">Transcription regulation</keyword>
<dbReference type="SMART" id="SM00354">
    <property type="entry name" value="HTH_LACI"/>
    <property type="match status" value="1"/>
</dbReference>
<dbReference type="RefSeq" id="WP_151179536.1">
    <property type="nucleotide sequence ID" value="NZ_CP042906.1"/>
</dbReference>
<sequence>MAKPRKRGQKSDPGAIRLSDVARRVGCSTSTVSRALTMPAVVNEEVRARIHAAIAELGYLRNNAAGALRTRRTRTIGAVIPTLDHAIYARLVETLQNAAGENGYSLLVTTSNFEVEREWRQARLLVERGAEGLVLVGHTHAPELMTLLAVKQIPFINTYTYRPKSAQSSVGFDNRAASAQIAQYLYELGHRQFGLIVGFRKNNDRVKDRIDGVVETLAAHGVEVPETAIVEEPYSIEGGRGGLRRLLEGTPKPTAVICGSDVLAFGAVVECDERGIEIPRQLSIAGFDDLDFAAHLRPALTTVRVPAAEMGKRAADYLMAQLDGKPHAAHYPLDTSLILRQSTAPPRAMRSARDAPAARKGPMRSRKGNGGGRRRKAV</sequence>
<dbReference type="PANTHER" id="PTHR30146">
    <property type="entry name" value="LACI-RELATED TRANSCRIPTIONAL REPRESSOR"/>
    <property type="match status" value="1"/>
</dbReference>
<dbReference type="EMBL" id="CP042906">
    <property type="protein sequence ID" value="QEX19476.1"/>
    <property type="molecule type" value="Genomic_DNA"/>
</dbReference>
<evidence type="ECO:0000256" key="3">
    <source>
        <dbReference type="ARBA" id="ARBA00023163"/>
    </source>
</evidence>